<dbReference type="Proteomes" id="UP000184241">
    <property type="component" value="Unassembled WGS sequence"/>
</dbReference>
<dbReference type="EMBL" id="FQXU01000006">
    <property type="protein sequence ID" value="SHI10496.1"/>
    <property type="molecule type" value="Genomic_DNA"/>
</dbReference>
<accession>A0A1M5YET1</accession>
<name>A0A1M5YET1_9CLOT</name>
<dbReference type="Gene3D" id="3.40.50.360">
    <property type="match status" value="1"/>
</dbReference>
<dbReference type="PANTHER" id="PTHR43193:SF2">
    <property type="entry name" value="POLYFERREDOXIN PROTEIN FWDF"/>
    <property type="match status" value="1"/>
</dbReference>
<gene>
    <name evidence="5" type="ORF">SAMN02745941_01935</name>
</gene>
<dbReference type="Pfam" id="PF13187">
    <property type="entry name" value="Fer4_9"/>
    <property type="match status" value="1"/>
</dbReference>
<dbReference type="RefSeq" id="WP_073018977.1">
    <property type="nucleotide sequence ID" value="NZ_FQXU01000006.1"/>
</dbReference>
<feature type="domain" description="4Fe-4S ferredoxin-type" evidence="4">
    <location>
        <begin position="214"/>
        <end position="237"/>
    </location>
</feature>
<dbReference type="InterPro" id="IPR052977">
    <property type="entry name" value="Polyferredoxin-like_ET"/>
</dbReference>
<dbReference type="InterPro" id="IPR029039">
    <property type="entry name" value="Flavoprotein-like_sf"/>
</dbReference>
<evidence type="ECO:0000256" key="3">
    <source>
        <dbReference type="ARBA" id="ARBA00023014"/>
    </source>
</evidence>
<dbReference type="NCBIfam" id="NF038196">
    <property type="entry name" value="ferrodoxin_EFR1"/>
    <property type="match status" value="1"/>
</dbReference>
<evidence type="ECO:0000259" key="4">
    <source>
        <dbReference type="PROSITE" id="PS51379"/>
    </source>
</evidence>
<keyword evidence="3" id="KW-0411">Iron-sulfur</keyword>
<dbReference type="SUPFAM" id="SSF52218">
    <property type="entry name" value="Flavoproteins"/>
    <property type="match status" value="1"/>
</dbReference>
<evidence type="ECO:0000256" key="2">
    <source>
        <dbReference type="ARBA" id="ARBA00023004"/>
    </source>
</evidence>
<dbReference type="Gene3D" id="3.30.70.20">
    <property type="match status" value="1"/>
</dbReference>
<proteinExistence type="predicted"/>
<dbReference type="PROSITE" id="PS00198">
    <property type="entry name" value="4FE4S_FER_1"/>
    <property type="match status" value="2"/>
</dbReference>
<reference evidence="5 6" key="1">
    <citation type="submission" date="2016-11" db="EMBL/GenBank/DDBJ databases">
        <authorList>
            <person name="Jaros S."/>
            <person name="Januszkiewicz K."/>
            <person name="Wedrychowicz H."/>
        </authorList>
    </citation>
    <scope>NUCLEOTIDE SEQUENCE [LARGE SCALE GENOMIC DNA]</scope>
    <source>
        <strain evidence="5 6">DSM 6191</strain>
    </source>
</reference>
<sequence length="255" mass="29464">MKNKIFYFSSTGNCLYVSKQIKDELDECEIISIPKAMKEGKFEYEGDRIGIVFPLHSYGLPIIVRDFIEKIKINKDAYIFAVEVTGGGKSNFPLIEIDKLLEDKGEIKNSVIIKYISNYTRMGKNPTEERAKKAIEENTSKLQEFIKTLKAKEIKALPKRYSLIHKKFYSLWKDSYKEKDKNFNVDERCISCSMCQKICPVNNIEMVEGYPKWTGKCIDCMACINICPSKAINLGKSTQNKNRYRNPYIKANELI</sequence>
<evidence type="ECO:0000256" key="1">
    <source>
        <dbReference type="ARBA" id="ARBA00022723"/>
    </source>
</evidence>
<keyword evidence="2" id="KW-0408">Iron</keyword>
<feature type="domain" description="4Fe-4S ferredoxin-type" evidence="4">
    <location>
        <begin position="181"/>
        <end position="209"/>
    </location>
</feature>
<evidence type="ECO:0000313" key="5">
    <source>
        <dbReference type="EMBL" id="SHI10496.1"/>
    </source>
</evidence>
<evidence type="ECO:0000313" key="6">
    <source>
        <dbReference type="Proteomes" id="UP000184241"/>
    </source>
</evidence>
<dbReference type="InterPro" id="IPR047964">
    <property type="entry name" value="EFR1-like"/>
</dbReference>
<keyword evidence="1" id="KW-0479">Metal-binding</keyword>
<protein>
    <submittedName>
        <fullName evidence="5">4Fe-4S dicluster domain-containing protein</fullName>
    </submittedName>
</protein>
<dbReference type="AlphaFoldDB" id="A0A1M5YET1"/>
<dbReference type="GO" id="GO:0046872">
    <property type="term" value="F:metal ion binding"/>
    <property type="evidence" value="ECO:0007669"/>
    <property type="project" value="UniProtKB-KW"/>
</dbReference>
<dbReference type="SUPFAM" id="SSF54862">
    <property type="entry name" value="4Fe-4S ferredoxins"/>
    <property type="match status" value="1"/>
</dbReference>
<dbReference type="PROSITE" id="PS51379">
    <property type="entry name" value="4FE4S_FER_2"/>
    <property type="match status" value="2"/>
</dbReference>
<dbReference type="GO" id="GO:0051536">
    <property type="term" value="F:iron-sulfur cluster binding"/>
    <property type="evidence" value="ECO:0007669"/>
    <property type="project" value="UniProtKB-KW"/>
</dbReference>
<dbReference type="InterPro" id="IPR017896">
    <property type="entry name" value="4Fe4S_Fe-S-bd"/>
</dbReference>
<dbReference type="InterPro" id="IPR017900">
    <property type="entry name" value="4Fe4S_Fe_S_CS"/>
</dbReference>
<dbReference type="PANTHER" id="PTHR43193">
    <property type="match status" value="1"/>
</dbReference>
<organism evidence="5 6">
    <name type="scientific">Clostridium intestinale DSM 6191</name>
    <dbReference type="NCBI Taxonomy" id="1121320"/>
    <lineage>
        <taxon>Bacteria</taxon>
        <taxon>Bacillati</taxon>
        <taxon>Bacillota</taxon>
        <taxon>Clostridia</taxon>
        <taxon>Eubacteriales</taxon>
        <taxon>Clostridiaceae</taxon>
        <taxon>Clostridium</taxon>
    </lineage>
</organism>